<dbReference type="SUPFAM" id="SSF161098">
    <property type="entry name" value="MetI-like"/>
    <property type="match status" value="2"/>
</dbReference>
<dbReference type="AlphaFoldDB" id="A0A0F5FS65"/>
<feature type="transmembrane region" description="Helical" evidence="7">
    <location>
        <begin position="142"/>
        <end position="163"/>
    </location>
</feature>
<evidence type="ECO:0000259" key="8">
    <source>
        <dbReference type="PROSITE" id="PS50928"/>
    </source>
</evidence>
<gene>
    <name evidence="9" type="ORF">VE25_11090</name>
</gene>
<evidence type="ECO:0000313" key="10">
    <source>
        <dbReference type="Proteomes" id="UP000033632"/>
    </source>
</evidence>
<dbReference type="InterPro" id="IPR051393">
    <property type="entry name" value="ABC_transporter_permease"/>
</dbReference>
<dbReference type="PROSITE" id="PS50928">
    <property type="entry name" value="ABC_TM1"/>
    <property type="match status" value="1"/>
</dbReference>
<keyword evidence="3" id="KW-1003">Cell membrane</keyword>
<comment type="subcellular location">
    <subcellularLocation>
        <location evidence="1 7">Cell membrane</location>
        <topology evidence="1 7">Multi-pass membrane protein</topology>
    </subcellularLocation>
</comment>
<feature type="transmembrane region" description="Helical" evidence="7">
    <location>
        <begin position="175"/>
        <end position="195"/>
    </location>
</feature>
<dbReference type="OrthoDB" id="7939379at2"/>
<evidence type="ECO:0000256" key="5">
    <source>
        <dbReference type="ARBA" id="ARBA00022989"/>
    </source>
</evidence>
<feature type="transmembrane region" description="Helical" evidence="7">
    <location>
        <begin position="284"/>
        <end position="303"/>
    </location>
</feature>
<dbReference type="InterPro" id="IPR035906">
    <property type="entry name" value="MetI-like_sf"/>
</dbReference>
<feature type="domain" description="ABC transmembrane type-1" evidence="8">
    <location>
        <begin position="138"/>
        <end position="353"/>
    </location>
</feature>
<dbReference type="GO" id="GO:0005886">
    <property type="term" value="C:plasma membrane"/>
    <property type="evidence" value="ECO:0007669"/>
    <property type="project" value="UniProtKB-SubCell"/>
</dbReference>
<evidence type="ECO:0000256" key="4">
    <source>
        <dbReference type="ARBA" id="ARBA00022692"/>
    </source>
</evidence>
<dbReference type="STRING" id="443610.VE25_11090"/>
<dbReference type="EMBL" id="JZEX01000108">
    <property type="protein sequence ID" value="KKB11714.1"/>
    <property type="molecule type" value="Genomic_DNA"/>
</dbReference>
<evidence type="ECO:0000256" key="1">
    <source>
        <dbReference type="ARBA" id="ARBA00004651"/>
    </source>
</evidence>
<dbReference type="PATRIC" id="fig|443610.3.peg.422"/>
<feature type="transmembrane region" description="Helical" evidence="7">
    <location>
        <begin position="332"/>
        <end position="352"/>
    </location>
</feature>
<dbReference type="GO" id="GO:0055085">
    <property type="term" value="P:transmembrane transport"/>
    <property type="evidence" value="ECO:0007669"/>
    <property type="project" value="InterPro"/>
</dbReference>
<sequence>MSAKSTSKLQKHTLAGWLMATPAVGLITLFLVVPFLLAFVLSFTNQRLVSPNPTQFVGLSNFEQLLGVGTLMLEPERDDAGAIVRDARGEPEYPRVRDYTRNNPDYLQLSGMRELAAMSWGENRLVFLARDVVFIKAVLNTLAFVAVVAPVQAGLALLLALLINQKLRGINVFRTIYFMPVVVSIVVVSLLWRFIYAGQSGLLNTLLGFLTLGNFQPVDWLGNPATALWSILAMSVWQGVGFHMVIWLSGLQTIPESLYEAADIEGATGWQKFRYVTWPGLRNTAVLILIVITMQAFSLFSQIDVMTKGGPVDSTQSIVFQAVQRGYVQQDIASGSAISVLLFLIVLTISLLQRWLTRERN</sequence>
<accession>A0A0F5FS65</accession>
<dbReference type="Proteomes" id="UP000033632">
    <property type="component" value="Unassembled WGS sequence"/>
</dbReference>
<evidence type="ECO:0000256" key="7">
    <source>
        <dbReference type="RuleBase" id="RU363032"/>
    </source>
</evidence>
<comment type="caution">
    <text evidence="9">The sequence shown here is derived from an EMBL/GenBank/DDBJ whole genome shotgun (WGS) entry which is preliminary data.</text>
</comment>
<dbReference type="CDD" id="cd06261">
    <property type="entry name" value="TM_PBP2"/>
    <property type="match status" value="1"/>
</dbReference>
<keyword evidence="4 7" id="KW-0812">Transmembrane</keyword>
<proteinExistence type="inferred from homology"/>
<evidence type="ECO:0000256" key="6">
    <source>
        <dbReference type="ARBA" id="ARBA00023136"/>
    </source>
</evidence>
<reference evidence="9 10" key="1">
    <citation type="submission" date="2015-03" db="EMBL/GenBank/DDBJ databases">
        <authorList>
            <person name="Hassan Y.I."/>
            <person name="Lepp D."/>
            <person name="Li X.-Z."/>
            <person name="Zhou T."/>
        </authorList>
    </citation>
    <scope>NUCLEOTIDE SEQUENCE [LARGE SCALE GENOMIC DNA]</scope>
    <source>
        <strain evidence="9 10">BD-c194</strain>
    </source>
</reference>
<comment type="similarity">
    <text evidence="7">Belongs to the binding-protein-dependent transport system permease family.</text>
</comment>
<keyword evidence="2 7" id="KW-0813">Transport</keyword>
<evidence type="ECO:0000313" key="9">
    <source>
        <dbReference type="EMBL" id="KKB11714.1"/>
    </source>
</evidence>
<keyword evidence="10" id="KW-1185">Reference proteome</keyword>
<protein>
    <submittedName>
        <fullName evidence="9">Sugar ABC transporter permease</fullName>
    </submittedName>
</protein>
<dbReference type="PANTHER" id="PTHR30193">
    <property type="entry name" value="ABC TRANSPORTER PERMEASE PROTEIN"/>
    <property type="match status" value="1"/>
</dbReference>
<keyword evidence="5 7" id="KW-1133">Transmembrane helix</keyword>
<evidence type="ECO:0000256" key="3">
    <source>
        <dbReference type="ARBA" id="ARBA00022475"/>
    </source>
</evidence>
<name>A0A0F5FS65_9HYPH</name>
<organism evidence="9 10">
    <name type="scientific">Devosia geojensis</name>
    <dbReference type="NCBI Taxonomy" id="443610"/>
    <lineage>
        <taxon>Bacteria</taxon>
        <taxon>Pseudomonadati</taxon>
        <taxon>Pseudomonadota</taxon>
        <taxon>Alphaproteobacteria</taxon>
        <taxon>Hyphomicrobiales</taxon>
        <taxon>Devosiaceae</taxon>
        <taxon>Devosia</taxon>
    </lineage>
</organism>
<dbReference type="Pfam" id="PF00528">
    <property type="entry name" value="BPD_transp_1"/>
    <property type="match status" value="1"/>
</dbReference>
<feature type="transmembrane region" description="Helical" evidence="7">
    <location>
        <begin position="14"/>
        <end position="41"/>
    </location>
</feature>
<dbReference type="RefSeq" id="WP_046108681.1">
    <property type="nucleotide sequence ID" value="NZ_JZEX01000108.1"/>
</dbReference>
<dbReference type="PANTHER" id="PTHR30193:SF37">
    <property type="entry name" value="INNER MEMBRANE ABC TRANSPORTER PERMEASE PROTEIN YCJO"/>
    <property type="match status" value="1"/>
</dbReference>
<evidence type="ECO:0000256" key="2">
    <source>
        <dbReference type="ARBA" id="ARBA00022448"/>
    </source>
</evidence>
<keyword evidence="6 7" id="KW-0472">Membrane</keyword>
<feature type="transmembrane region" description="Helical" evidence="7">
    <location>
        <begin position="227"/>
        <end position="248"/>
    </location>
</feature>
<dbReference type="Gene3D" id="1.10.3720.10">
    <property type="entry name" value="MetI-like"/>
    <property type="match status" value="1"/>
</dbReference>
<dbReference type="InterPro" id="IPR000515">
    <property type="entry name" value="MetI-like"/>
</dbReference>